<reference evidence="1" key="1">
    <citation type="submission" date="2020-02" db="EMBL/GenBank/DDBJ databases">
        <authorList>
            <person name="Meier V. D."/>
        </authorList>
    </citation>
    <scope>NUCLEOTIDE SEQUENCE</scope>
    <source>
        <strain evidence="1">AVDCRST_MAG14</strain>
    </source>
</reference>
<sequence length="82" mass="9177">MCLGAVPWSGVRSLLCGARGEDAEEIGFDEGTKPDRWVRSLEKRGIVVTRDVLRREAASVLREYARRGGEIYNPRQDSGRLS</sequence>
<evidence type="ECO:0000313" key="1">
    <source>
        <dbReference type="EMBL" id="CAA9463261.1"/>
    </source>
</evidence>
<protein>
    <submittedName>
        <fullName evidence="1">Uncharacterized protein</fullName>
    </submittedName>
</protein>
<proteinExistence type="predicted"/>
<dbReference type="GO" id="GO:0003824">
    <property type="term" value="F:catalytic activity"/>
    <property type="evidence" value="ECO:0007669"/>
    <property type="project" value="InterPro"/>
</dbReference>
<name>A0A6J4R8I7_9ACTN</name>
<organism evidence="1">
    <name type="scientific">uncultured Rubrobacteraceae bacterium</name>
    <dbReference type="NCBI Taxonomy" id="349277"/>
    <lineage>
        <taxon>Bacteria</taxon>
        <taxon>Bacillati</taxon>
        <taxon>Actinomycetota</taxon>
        <taxon>Rubrobacteria</taxon>
        <taxon>Rubrobacterales</taxon>
        <taxon>Rubrobacteraceae</taxon>
        <taxon>environmental samples</taxon>
    </lineage>
</organism>
<dbReference type="InterPro" id="IPR016193">
    <property type="entry name" value="Cytidine_deaminase-like"/>
</dbReference>
<dbReference type="Gene3D" id="3.40.140.10">
    <property type="entry name" value="Cytidine Deaminase, domain 2"/>
    <property type="match status" value="1"/>
</dbReference>
<accession>A0A6J4R8I7</accession>
<gene>
    <name evidence="1" type="ORF">AVDCRST_MAG14-2813</name>
</gene>
<dbReference type="EMBL" id="CADCVG010000116">
    <property type="protein sequence ID" value="CAA9463261.1"/>
    <property type="molecule type" value="Genomic_DNA"/>
</dbReference>
<dbReference type="SUPFAM" id="SSF53927">
    <property type="entry name" value="Cytidine deaminase-like"/>
    <property type="match status" value="1"/>
</dbReference>
<dbReference type="AlphaFoldDB" id="A0A6J4R8I7"/>